<keyword evidence="2" id="KW-1185">Reference proteome</keyword>
<evidence type="ECO:0000313" key="1">
    <source>
        <dbReference type="EMBL" id="OHU89642.1"/>
    </source>
</evidence>
<dbReference type="STRING" id="1859457.BET10_16075"/>
<organism evidence="1 2">
    <name type="scientific">Pseudoalteromonas amylolytica</name>
    <dbReference type="NCBI Taxonomy" id="1859457"/>
    <lineage>
        <taxon>Bacteria</taxon>
        <taxon>Pseudomonadati</taxon>
        <taxon>Pseudomonadota</taxon>
        <taxon>Gammaproteobacteria</taxon>
        <taxon>Alteromonadales</taxon>
        <taxon>Pseudoalteromonadaceae</taxon>
        <taxon>Pseudoalteromonas</taxon>
    </lineage>
</organism>
<dbReference type="AlphaFoldDB" id="A0A1S1MV06"/>
<protein>
    <submittedName>
        <fullName evidence="1">Uncharacterized protein</fullName>
    </submittedName>
</protein>
<comment type="caution">
    <text evidence="1">The sequence shown here is derived from an EMBL/GenBank/DDBJ whole genome shotgun (WGS) entry which is preliminary data.</text>
</comment>
<dbReference type="EMBL" id="MKJU01000028">
    <property type="protein sequence ID" value="OHU89642.1"/>
    <property type="molecule type" value="Genomic_DNA"/>
</dbReference>
<reference evidence="1 2" key="1">
    <citation type="submission" date="2016-09" db="EMBL/GenBank/DDBJ databases">
        <title>Pseudoalteromonas amylolytica sp. nov., isolated from the surface seawater.</title>
        <authorList>
            <person name="Wu Y.-H."/>
            <person name="Cheng H."/>
            <person name="Jin X.-B."/>
            <person name="Wang C.-S."/>
            <person name="Xu X.-W."/>
        </authorList>
    </citation>
    <scope>NUCLEOTIDE SEQUENCE [LARGE SCALE GENOMIC DNA]</scope>
    <source>
        <strain evidence="1 2">JW1</strain>
    </source>
</reference>
<gene>
    <name evidence="1" type="ORF">BET10_16075</name>
</gene>
<proteinExistence type="predicted"/>
<accession>A0A1S1MV06</accession>
<dbReference type="Proteomes" id="UP000179786">
    <property type="component" value="Unassembled WGS sequence"/>
</dbReference>
<sequence length="60" mass="6910">MTNSVISWKRDLRSSKSNCHKAKRLSGRIGCRFFENIFIFLRILKNPAMAGFLMCVEACL</sequence>
<evidence type="ECO:0000313" key="2">
    <source>
        <dbReference type="Proteomes" id="UP000179786"/>
    </source>
</evidence>
<name>A0A1S1MV06_9GAMM</name>